<dbReference type="InterPro" id="IPR004843">
    <property type="entry name" value="Calcineurin-like_PHP"/>
</dbReference>
<keyword evidence="7" id="KW-1185">Reference proteome</keyword>
<dbReference type="SUPFAM" id="SSF56300">
    <property type="entry name" value="Metallo-dependent phosphatases"/>
    <property type="match status" value="1"/>
</dbReference>
<feature type="domain" description="Calcineurin-like phosphoesterase" evidence="4">
    <location>
        <begin position="7"/>
        <end position="243"/>
    </location>
</feature>
<dbReference type="Pfam" id="PF02872">
    <property type="entry name" value="5_nucleotid_C"/>
    <property type="match status" value="1"/>
</dbReference>
<evidence type="ECO:0000259" key="4">
    <source>
        <dbReference type="Pfam" id="PF00149"/>
    </source>
</evidence>
<protein>
    <submittedName>
        <fullName evidence="6">Flagellar associated protein</fullName>
    </submittedName>
</protein>
<dbReference type="EMBL" id="MU155499">
    <property type="protein sequence ID" value="KAF9472767.1"/>
    <property type="molecule type" value="Genomic_DNA"/>
</dbReference>
<evidence type="ECO:0000313" key="7">
    <source>
        <dbReference type="Proteomes" id="UP000807469"/>
    </source>
</evidence>
<dbReference type="PANTHER" id="PTHR11575:SF48">
    <property type="entry name" value="5'-NUCLEOTIDASE"/>
    <property type="match status" value="1"/>
</dbReference>
<comment type="similarity">
    <text evidence="1 3">Belongs to the 5'-nucleotidase family.</text>
</comment>
<organism evidence="6 7">
    <name type="scientific">Pholiota conissans</name>
    <dbReference type="NCBI Taxonomy" id="109636"/>
    <lineage>
        <taxon>Eukaryota</taxon>
        <taxon>Fungi</taxon>
        <taxon>Dikarya</taxon>
        <taxon>Basidiomycota</taxon>
        <taxon>Agaricomycotina</taxon>
        <taxon>Agaricomycetes</taxon>
        <taxon>Agaricomycetidae</taxon>
        <taxon>Agaricales</taxon>
        <taxon>Agaricineae</taxon>
        <taxon>Strophariaceae</taxon>
        <taxon>Pholiota</taxon>
    </lineage>
</organism>
<dbReference type="Pfam" id="PF00149">
    <property type="entry name" value="Metallophos"/>
    <property type="match status" value="1"/>
</dbReference>
<dbReference type="InterPro" id="IPR008334">
    <property type="entry name" value="5'-Nucleotdase_C"/>
</dbReference>
<dbReference type="PANTHER" id="PTHR11575">
    <property type="entry name" value="5'-NUCLEOTIDASE-RELATED"/>
    <property type="match status" value="1"/>
</dbReference>
<dbReference type="OrthoDB" id="10252235at2759"/>
<feature type="domain" description="5'-Nucleotidase C-terminal" evidence="5">
    <location>
        <begin position="353"/>
        <end position="520"/>
    </location>
</feature>
<dbReference type="GO" id="GO:0000166">
    <property type="term" value="F:nucleotide binding"/>
    <property type="evidence" value="ECO:0007669"/>
    <property type="project" value="UniProtKB-KW"/>
</dbReference>
<evidence type="ECO:0000313" key="6">
    <source>
        <dbReference type="EMBL" id="KAF9472767.1"/>
    </source>
</evidence>
<evidence type="ECO:0000259" key="5">
    <source>
        <dbReference type="Pfam" id="PF02872"/>
    </source>
</evidence>
<dbReference type="SUPFAM" id="SSF55816">
    <property type="entry name" value="5'-nucleotidase (syn. UDP-sugar hydrolase), C-terminal domain"/>
    <property type="match status" value="1"/>
</dbReference>
<accession>A0A9P5YP36</accession>
<proteinExistence type="inferred from homology"/>
<keyword evidence="3" id="KW-0547">Nucleotide-binding</keyword>
<reference evidence="6" key="1">
    <citation type="submission" date="2020-11" db="EMBL/GenBank/DDBJ databases">
        <authorList>
            <consortium name="DOE Joint Genome Institute"/>
            <person name="Ahrendt S."/>
            <person name="Riley R."/>
            <person name="Andreopoulos W."/>
            <person name="Labutti K."/>
            <person name="Pangilinan J."/>
            <person name="Ruiz-Duenas F.J."/>
            <person name="Barrasa J.M."/>
            <person name="Sanchez-Garcia M."/>
            <person name="Camarero S."/>
            <person name="Miyauchi S."/>
            <person name="Serrano A."/>
            <person name="Linde D."/>
            <person name="Babiker R."/>
            <person name="Drula E."/>
            <person name="Ayuso-Fernandez I."/>
            <person name="Pacheco R."/>
            <person name="Padilla G."/>
            <person name="Ferreira P."/>
            <person name="Barriuso J."/>
            <person name="Kellner H."/>
            <person name="Castanera R."/>
            <person name="Alfaro M."/>
            <person name="Ramirez L."/>
            <person name="Pisabarro A.G."/>
            <person name="Kuo A."/>
            <person name="Tritt A."/>
            <person name="Lipzen A."/>
            <person name="He G."/>
            <person name="Yan M."/>
            <person name="Ng V."/>
            <person name="Cullen D."/>
            <person name="Martin F."/>
            <person name="Rosso M.-N."/>
            <person name="Henrissat B."/>
            <person name="Hibbett D."/>
            <person name="Martinez A.T."/>
            <person name="Grigoriev I.V."/>
        </authorList>
    </citation>
    <scope>NUCLEOTIDE SEQUENCE</scope>
    <source>
        <strain evidence="6">CIRM-BRFM 674</strain>
    </source>
</reference>
<evidence type="ECO:0000256" key="3">
    <source>
        <dbReference type="RuleBase" id="RU362119"/>
    </source>
</evidence>
<keyword evidence="6" id="KW-0966">Cell projection</keyword>
<evidence type="ECO:0000256" key="2">
    <source>
        <dbReference type="ARBA" id="ARBA00022729"/>
    </source>
</evidence>
<gene>
    <name evidence="6" type="ORF">BDN70DRAFT_915769</name>
</gene>
<dbReference type="Gene3D" id="3.60.21.10">
    <property type="match status" value="1"/>
</dbReference>
<name>A0A9P5YP36_9AGAR</name>
<dbReference type="AlphaFoldDB" id="A0A9P5YP36"/>
<dbReference type="InterPro" id="IPR036907">
    <property type="entry name" value="5'-Nucleotdase_C_sf"/>
</dbReference>
<keyword evidence="6" id="KW-0282">Flagellum</keyword>
<dbReference type="Proteomes" id="UP000807469">
    <property type="component" value="Unassembled WGS sequence"/>
</dbReference>
<keyword evidence="3" id="KW-0378">Hydrolase</keyword>
<sequence length="669" mass="73914">MASPLSLLHFNDVYRVTPQKINPAKPTETIDVTQFAALIDDLRDRWPQRPDGNRDGLLLFSGDVFSPSVESSVTRGSHMVPVLNELGVDVTVTGNHDFDFGYPHLTKLIHDTKFPWILSNIIDTTTSRTPEGLHEYAVVERAGVRIGFIGLVEQEWITTVSSWPSTFMYQSMKETGIKLSKLLRDSNGEHRCDIIIALTHSRLPNDITLAKELLALSPSAQQSAPIAAEHGVDIILGGHDHIYYAGPGVTSWENFDFTRPTLGAESDNGEVLVIKSGSDFRELSEITLTLTSTSEGSVRRKVISEIKGKRHVTQPGSRSSEPMVKILKAVLSSVSSALKAPLCKSTVKIDVRSSYIRTTESPVANWISDIARHAYDDALCMKGLNGCRGSDGVLFCAGTFRGDSTYGPGLVTIGDILEILPFEDPALVLEVDGAMLWDAIESSLKTWPAQEGRFPAVSGFRVSWDSRKEPGNRVLGIWLLVSENSHIIEEPVKRESGGKTYTIVTREYMAEGHDGFEALTRGKVLIDHECGALISTIVRQYLLGSQFVNKIVRLQTEQKRHFINEHTREIIAALQRDAEHEKHPSPVASAINLWRHAADIIQKAQSQLHYRNHFKISHIENMSSVDAFDGEKVRQGQGCAELSTEENADILIITPAIDGRLKNEGAGDQ</sequence>
<evidence type="ECO:0000256" key="1">
    <source>
        <dbReference type="ARBA" id="ARBA00006654"/>
    </source>
</evidence>
<comment type="caution">
    <text evidence="6">The sequence shown here is derived from an EMBL/GenBank/DDBJ whole genome shotgun (WGS) entry which is preliminary data.</text>
</comment>
<dbReference type="GO" id="GO:0016787">
    <property type="term" value="F:hydrolase activity"/>
    <property type="evidence" value="ECO:0007669"/>
    <property type="project" value="UniProtKB-KW"/>
</dbReference>
<keyword evidence="6" id="KW-0969">Cilium</keyword>
<dbReference type="GO" id="GO:0009166">
    <property type="term" value="P:nucleotide catabolic process"/>
    <property type="evidence" value="ECO:0007669"/>
    <property type="project" value="InterPro"/>
</dbReference>
<dbReference type="PRINTS" id="PR01607">
    <property type="entry name" value="APYRASEFAMLY"/>
</dbReference>
<keyword evidence="2" id="KW-0732">Signal</keyword>
<dbReference type="InterPro" id="IPR029052">
    <property type="entry name" value="Metallo-depent_PP-like"/>
</dbReference>
<dbReference type="InterPro" id="IPR006179">
    <property type="entry name" value="5_nucleotidase/apyrase"/>
</dbReference>
<dbReference type="Gene3D" id="3.90.780.10">
    <property type="entry name" value="5'-Nucleotidase, C-terminal domain"/>
    <property type="match status" value="1"/>
</dbReference>